<evidence type="ECO:0000256" key="7">
    <source>
        <dbReference type="ARBA" id="ARBA00047992"/>
    </source>
</evidence>
<feature type="domain" description="PdxS/SNZ N-terminal" evidence="10">
    <location>
        <begin position="48"/>
        <end position="220"/>
    </location>
</feature>
<dbReference type="GO" id="GO:0042823">
    <property type="term" value="P:pyridoxal phosphate biosynthetic process"/>
    <property type="evidence" value="ECO:0007669"/>
    <property type="project" value="InterPro"/>
</dbReference>
<dbReference type="EMBL" id="JANBQF010000024">
    <property type="protein sequence ID" value="KAJ2007527.1"/>
    <property type="molecule type" value="Genomic_DNA"/>
</dbReference>
<dbReference type="AlphaFoldDB" id="A0A9W8BG79"/>
<dbReference type="Gene3D" id="3.20.20.70">
    <property type="entry name" value="Aldolase class I"/>
    <property type="match status" value="1"/>
</dbReference>
<evidence type="ECO:0000313" key="11">
    <source>
        <dbReference type="EMBL" id="KAJ2007527.1"/>
    </source>
</evidence>
<dbReference type="SUPFAM" id="SSF51366">
    <property type="entry name" value="Ribulose-phoshate binding barrel"/>
    <property type="match status" value="1"/>
</dbReference>
<comment type="pathway">
    <text evidence="1">Cofactor biosynthesis; pyridoxal 5'-phosphate biosynthesis.</text>
</comment>
<evidence type="ECO:0000256" key="3">
    <source>
        <dbReference type="ARBA" id="ARBA00012084"/>
    </source>
</evidence>
<keyword evidence="12" id="KW-1185">Reference proteome</keyword>
<keyword evidence="5" id="KW-0456">Lyase</keyword>
<name>A0A9W8BG79_9FUNG</name>
<dbReference type="GO" id="GO:0006520">
    <property type="term" value="P:amino acid metabolic process"/>
    <property type="evidence" value="ECO:0007669"/>
    <property type="project" value="TreeGrafter"/>
</dbReference>
<comment type="similarity">
    <text evidence="2 8">Belongs to the PdxS/SNZ family.</text>
</comment>
<dbReference type="GO" id="GO:0036381">
    <property type="term" value="F:pyridoxal 5'-phosphate synthase (glutamine hydrolysing) activity"/>
    <property type="evidence" value="ECO:0007669"/>
    <property type="project" value="UniProtKB-EC"/>
</dbReference>
<evidence type="ECO:0000256" key="6">
    <source>
        <dbReference type="ARBA" id="ARBA00023270"/>
    </source>
</evidence>
<dbReference type="PANTHER" id="PTHR31829:SF0">
    <property type="entry name" value="PYRIDOXAL 5'-PHOSPHATE SYNTHASE SUBUNIT SNZ1-RELATED"/>
    <property type="match status" value="1"/>
</dbReference>
<gene>
    <name evidence="11" type="ORF">H4R26_000733</name>
</gene>
<organism evidence="11 12">
    <name type="scientific">Coemansia thaxteri</name>
    <dbReference type="NCBI Taxonomy" id="2663907"/>
    <lineage>
        <taxon>Eukaryota</taxon>
        <taxon>Fungi</taxon>
        <taxon>Fungi incertae sedis</taxon>
        <taxon>Zoopagomycota</taxon>
        <taxon>Kickxellomycotina</taxon>
        <taxon>Kickxellomycetes</taxon>
        <taxon>Kickxellales</taxon>
        <taxon>Kickxellaceae</taxon>
        <taxon>Coemansia</taxon>
    </lineage>
</organism>
<dbReference type="InterPro" id="IPR001852">
    <property type="entry name" value="PdxS/SNZ"/>
</dbReference>
<dbReference type="InterPro" id="IPR013785">
    <property type="entry name" value="Aldolase_TIM"/>
</dbReference>
<accession>A0A9W8BG79</accession>
<keyword evidence="4" id="KW-0663">Pyridoxal phosphate</keyword>
<dbReference type="EC" id="4.3.3.6" evidence="3"/>
<dbReference type="Proteomes" id="UP001150907">
    <property type="component" value="Unassembled WGS sequence"/>
</dbReference>
<dbReference type="PROSITE" id="PS51129">
    <property type="entry name" value="PDXS_SNZ_2"/>
    <property type="match status" value="1"/>
</dbReference>
<feature type="region of interest" description="Disordered" evidence="9">
    <location>
        <begin position="1"/>
        <end position="28"/>
    </location>
</feature>
<dbReference type="GO" id="GO:0008615">
    <property type="term" value="P:pyridoxine biosynthetic process"/>
    <property type="evidence" value="ECO:0007669"/>
    <property type="project" value="TreeGrafter"/>
</dbReference>
<evidence type="ECO:0000256" key="9">
    <source>
        <dbReference type="SAM" id="MobiDB-lite"/>
    </source>
</evidence>
<evidence type="ECO:0000256" key="2">
    <source>
        <dbReference type="ARBA" id="ARBA00007281"/>
    </source>
</evidence>
<reference evidence="11" key="1">
    <citation type="submission" date="2022-07" db="EMBL/GenBank/DDBJ databases">
        <title>Phylogenomic reconstructions and comparative analyses of Kickxellomycotina fungi.</title>
        <authorList>
            <person name="Reynolds N.K."/>
            <person name="Stajich J.E."/>
            <person name="Barry K."/>
            <person name="Grigoriev I.V."/>
            <person name="Crous P."/>
            <person name="Smith M.E."/>
        </authorList>
    </citation>
    <scope>NUCLEOTIDE SEQUENCE</scope>
    <source>
        <strain evidence="11">IMI 214461</strain>
    </source>
</reference>
<evidence type="ECO:0000256" key="5">
    <source>
        <dbReference type="ARBA" id="ARBA00023239"/>
    </source>
</evidence>
<dbReference type="PANTHER" id="PTHR31829">
    <property type="entry name" value="PYRIDOXAL 5'-PHOSPHATE SYNTHASE SUBUNIT SNZ1-RELATED"/>
    <property type="match status" value="1"/>
</dbReference>
<evidence type="ECO:0000313" key="12">
    <source>
        <dbReference type="Proteomes" id="UP001150907"/>
    </source>
</evidence>
<dbReference type="InterPro" id="IPR011060">
    <property type="entry name" value="RibuloseP-bd_barrel"/>
</dbReference>
<proteinExistence type="inferred from homology"/>
<protein>
    <recommendedName>
        <fullName evidence="3">pyridoxal 5'-phosphate synthase (glutamine hydrolyzing)</fullName>
        <ecNumber evidence="3">4.3.3.6</ecNumber>
    </recommendedName>
</protein>
<dbReference type="OrthoDB" id="1660966at2759"/>
<comment type="catalytic activity">
    <reaction evidence="7">
        <text>aldehydo-D-ribose 5-phosphate + D-glyceraldehyde 3-phosphate + L-glutamine = pyridoxal 5'-phosphate + L-glutamate + phosphate + 3 H2O + H(+)</text>
        <dbReference type="Rhea" id="RHEA:31507"/>
        <dbReference type="ChEBI" id="CHEBI:15377"/>
        <dbReference type="ChEBI" id="CHEBI:15378"/>
        <dbReference type="ChEBI" id="CHEBI:29985"/>
        <dbReference type="ChEBI" id="CHEBI:43474"/>
        <dbReference type="ChEBI" id="CHEBI:58273"/>
        <dbReference type="ChEBI" id="CHEBI:58359"/>
        <dbReference type="ChEBI" id="CHEBI:59776"/>
        <dbReference type="ChEBI" id="CHEBI:597326"/>
        <dbReference type="EC" id="4.3.3.6"/>
    </reaction>
</comment>
<evidence type="ECO:0000256" key="4">
    <source>
        <dbReference type="ARBA" id="ARBA00022898"/>
    </source>
</evidence>
<keyword evidence="6" id="KW-0704">Schiff base</keyword>
<evidence type="ECO:0000256" key="1">
    <source>
        <dbReference type="ARBA" id="ARBA00004737"/>
    </source>
</evidence>
<evidence type="ECO:0000256" key="8">
    <source>
        <dbReference type="PROSITE-ProRule" id="PRU00481"/>
    </source>
</evidence>
<evidence type="ECO:0000259" key="10">
    <source>
        <dbReference type="Pfam" id="PF01680"/>
    </source>
</evidence>
<sequence>MPRKSEKDMAKERIEARKREAAKIKKEKDEKLAKKKAAIMAIRLSKDHKTKLAKKLANGIIVDVINEVQARLAQEAGFTAVCIFTQPPNVPFGPGDATSRASDPRAARLLMNRVLIPVMAKVSIGHFLEAKVAERVGVNLIDESDYLDSNASVFLDKENIAPPVICGITCLKDGINRIKEGASMLRTPIQPQSGIAGTIGTLTAIFDSLELCKDEEKRKTYFTENEIPEDDSKYIKDGKFTVPLFGYGAIATPSDVALMMELGCDGVYVDNIAFASDNPRNRLKAMVQAVKHSKNMTEMLKLSVGTANRLL</sequence>
<dbReference type="InterPro" id="IPR033755">
    <property type="entry name" value="PdxS/SNZ_N"/>
</dbReference>
<dbReference type="Pfam" id="PF01680">
    <property type="entry name" value="SOR_SNZ"/>
    <property type="match status" value="1"/>
</dbReference>
<comment type="caution">
    <text evidence="11">The sequence shown here is derived from an EMBL/GenBank/DDBJ whole genome shotgun (WGS) entry which is preliminary data.</text>
</comment>